<proteinExistence type="predicted"/>
<evidence type="ECO:0000313" key="1">
    <source>
        <dbReference type="EMBL" id="SHK38277.1"/>
    </source>
</evidence>
<dbReference type="Pfam" id="PF06152">
    <property type="entry name" value="Phage_min_cap2"/>
    <property type="match status" value="1"/>
</dbReference>
<reference evidence="1 2" key="1">
    <citation type="submission" date="2016-11" db="EMBL/GenBank/DDBJ databases">
        <authorList>
            <person name="Jaros S."/>
            <person name="Januszkiewicz K."/>
            <person name="Wedrychowicz H."/>
        </authorList>
    </citation>
    <scope>NUCLEOTIDE SEQUENCE [LARGE SCALE GENOMIC DNA]</scope>
    <source>
        <strain evidence="1 2">DSM 3090</strain>
    </source>
</reference>
<gene>
    <name evidence="1" type="ORF">SAMN02745248_02414</name>
</gene>
<dbReference type="InterPro" id="IPR009319">
    <property type="entry name" value="Phage_A118_VSP1"/>
</dbReference>
<keyword evidence="2" id="KW-1185">Reference proteome</keyword>
<organism evidence="1 2">
    <name type="scientific">Hathewaya proteolytica DSM 3090</name>
    <dbReference type="NCBI Taxonomy" id="1121331"/>
    <lineage>
        <taxon>Bacteria</taxon>
        <taxon>Bacillati</taxon>
        <taxon>Bacillota</taxon>
        <taxon>Clostridia</taxon>
        <taxon>Eubacteriales</taxon>
        <taxon>Clostridiaceae</taxon>
        <taxon>Hathewaya</taxon>
    </lineage>
</organism>
<dbReference type="SUPFAM" id="SSF55486">
    <property type="entry name" value="Metalloproteases ('zincins'), catalytic domain"/>
    <property type="match status" value="1"/>
</dbReference>
<dbReference type="Proteomes" id="UP000183952">
    <property type="component" value="Unassembled WGS sequence"/>
</dbReference>
<evidence type="ECO:0000313" key="2">
    <source>
        <dbReference type="Proteomes" id="UP000183952"/>
    </source>
</evidence>
<protein>
    <submittedName>
        <fullName evidence="1">Phage minor capsid protein 2</fullName>
    </submittedName>
</protein>
<sequence length="594" mass="69041">MKKDYDVAEAFGAIEKELIDSMLRNYKRHRNWENKEGFDWTMWQVEQLKSLQEYKKRNKKAFKHRFSEINEEIEEMIEKSYIAGNMEAEIEILEAIKNGFRPRIRPKVTDLITEGKFFKINDRKLNALIKATKQDMAKAEVAMLRKANDEYRKTIFNAQVYANTGSGTYEQCVDMATKDFLSKGINCIEYKNGARVNIADYAAMAIQTANKRAYLQGEGAKRQEWGISTVITISRGGGCPKCVPFQGKIFIDDVWSGGTSKDGPYPLLSSAMAAGFYHPNCKDSHTTYFEGISTPPKTTTKEQQQKSIDIFNREQRENYINRQIKKYDRLSSYSLDKDNIERYKYKKQQWQSIRNIKTWRGATPVKTIYNNKKEIIKHMRDKYSLDFSDSRKYPIDKDLLQDSVNWMDKFNNYFKGFQEINPVKLPILKVKANMNAVGKYSYYANRPGACELTLNGAFFSDKEYNKKYIEKCIEKKWTVPNAKEYKTFVHEYGHNVADGLKWLDGGNTNWCEEFVSEVIGDYNKKYSTEYTFKDMATLVGEYAGTKHAELFAETFAEYFGGDNPREFAKLFGEKLDKKIKYHIKEGNKVGARKT</sequence>
<accession>A0A1M6S135</accession>
<dbReference type="GO" id="GO:0008237">
    <property type="term" value="F:metallopeptidase activity"/>
    <property type="evidence" value="ECO:0007669"/>
    <property type="project" value="InterPro"/>
</dbReference>
<dbReference type="Gene3D" id="3.40.390.10">
    <property type="entry name" value="Collagenase (Catalytic Domain)"/>
    <property type="match status" value="1"/>
</dbReference>
<dbReference type="EMBL" id="FRAD01000025">
    <property type="protein sequence ID" value="SHK38277.1"/>
    <property type="molecule type" value="Genomic_DNA"/>
</dbReference>
<name>A0A1M6S135_9CLOT</name>
<dbReference type="OrthoDB" id="3197444at2"/>
<dbReference type="GO" id="GO:0005198">
    <property type="term" value="F:structural molecule activity"/>
    <property type="evidence" value="ECO:0007669"/>
    <property type="project" value="InterPro"/>
</dbReference>
<dbReference type="AlphaFoldDB" id="A0A1M6S135"/>
<dbReference type="STRING" id="1121331.SAMN02745248_02414"/>
<dbReference type="RefSeq" id="WP_072904327.1">
    <property type="nucleotide sequence ID" value="NZ_FRAD01000025.1"/>
</dbReference>
<dbReference type="InterPro" id="IPR024079">
    <property type="entry name" value="MetalloPept_cat_dom_sf"/>
</dbReference>